<feature type="chain" id="PRO_5037558869" description="DUF6089 domain-containing protein" evidence="1">
    <location>
        <begin position="19"/>
        <end position="232"/>
    </location>
</feature>
<sequence>MKGYLYSLLILFAVNMSAQTYEVGVFAGGANNIGDVGRTNYILPSDVAFGGIFKWNKSKRYAWRASMIYGKFTADDAKSDIAARQQRGYVAKNSVLEASAGLEFNFVEYNLHKLGPAFTPYLYTGLTYFRYDYSYFDLGQYQDANQKDGSLAIPMIVGAKLRLNQYLILGAEIGARYTFTDNLDGSNPEDLNIARQFDNIIFGNINSDDWYVFTGFTLTYTFGRKPCMDCFE</sequence>
<feature type="domain" description="DUF6089" evidence="2">
    <location>
        <begin position="6"/>
        <end position="228"/>
    </location>
</feature>
<dbReference type="Gene3D" id="2.40.160.20">
    <property type="match status" value="1"/>
</dbReference>
<keyword evidence="1" id="KW-0732">Signal</keyword>
<feature type="signal peptide" evidence="1">
    <location>
        <begin position="1"/>
        <end position="18"/>
    </location>
</feature>
<dbReference type="EMBL" id="VIKU02000001">
    <property type="protein sequence ID" value="NHF58293.1"/>
    <property type="molecule type" value="Genomic_DNA"/>
</dbReference>
<gene>
    <name evidence="3" type="ORF">FK220_002990</name>
</gene>
<evidence type="ECO:0000313" key="3">
    <source>
        <dbReference type="EMBL" id="NHF58293.1"/>
    </source>
</evidence>
<dbReference type="AlphaFoldDB" id="A0A967ECI0"/>
<reference evidence="3" key="2">
    <citation type="submission" date="2020-03" db="EMBL/GenBank/DDBJ databases">
        <title>Flavobacteriaceae bacterium strain TP-CH-4, a member of the family Flavobacteriaceae isolated from a deep-sea seamount.</title>
        <authorList>
            <person name="Zhang D.-C."/>
        </authorList>
    </citation>
    <scope>NUCLEOTIDE SEQUENCE</scope>
    <source>
        <strain evidence="3">TP-CH-4</strain>
    </source>
</reference>
<dbReference type="RefSeq" id="WP_152572790.1">
    <property type="nucleotide sequence ID" value="NZ_VIKU02000001.1"/>
</dbReference>
<proteinExistence type="predicted"/>
<protein>
    <recommendedName>
        <fullName evidence="2">DUF6089 domain-containing protein</fullName>
    </recommendedName>
</protein>
<evidence type="ECO:0000313" key="4">
    <source>
        <dbReference type="Proteomes" id="UP000707206"/>
    </source>
</evidence>
<comment type="caution">
    <text evidence="3">The sequence shown here is derived from an EMBL/GenBank/DDBJ whole genome shotgun (WGS) entry which is preliminary data.</text>
</comment>
<dbReference type="InterPro" id="IPR045743">
    <property type="entry name" value="DUF6089"/>
</dbReference>
<dbReference type="Proteomes" id="UP000707206">
    <property type="component" value="Unassembled WGS sequence"/>
</dbReference>
<dbReference type="InterPro" id="IPR011250">
    <property type="entry name" value="OMP/PagP_B-barrel"/>
</dbReference>
<evidence type="ECO:0000256" key="1">
    <source>
        <dbReference type="SAM" id="SignalP"/>
    </source>
</evidence>
<name>A0A967ECI0_9FLAO</name>
<dbReference type="Pfam" id="PF19573">
    <property type="entry name" value="DUF6089"/>
    <property type="match status" value="1"/>
</dbReference>
<keyword evidence="4" id="KW-1185">Reference proteome</keyword>
<reference evidence="3" key="1">
    <citation type="submission" date="2019-07" db="EMBL/GenBank/DDBJ databases">
        <authorList>
            <person name="De-Chao Zhang Q."/>
        </authorList>
    </citation>
    <scope>NUCLEOTIDE SEQUENCE</scope>
    <source>
        <strain evidence="3">TP-CH-4</strain>
    </source>
</reference>
<evidence type="ECO:0000259" key="2">
    <source>
        <dbReference type="Pfam" id="PF19573"/>
    </source>
</evidence>
<dbReference type="SUPFAM" id="SSF56925">
    <property type="entry name" value="OMPA-like"/>
    <property type="match status" value="1"/>
</dbReference>
<accession>A0A967ECI0</accession>
<organism evidence="3 4">
    <name type="scientific">Pelagihabitans pacificus</name>
    <dbReference type="NCBI Taxonomy" id="2696054"/>
    <lineage>
        <taxon>Bacteria</taxon>
        <taxon>Pseudomonadati</taxon>
        <taxon>Bacteroidota</taxon>
        <taxon>Flavobacteriia</taxon>
        <taxon>Flavobacteriales</taxon>
        <taxon>Flavobacteriaceae</taxon>
        <taxon>Pelagihabitans</taxon>
    </lineage>
</organism>